<reference evidence="2" key="1">
    <citation type="submission" date="2015-07" db="EMBL/GenBank/DDBJ databases">
        <title>Annotation of Plasmodium falciparum RAJ116.</title>
        <authorList>
            <consortium name="The Broad Institute Genome Sequencing Platform"/>
            <person name="Volkman S.K."/>
            <person name="Neafsey D.E."/>
            <person name="Dash A.P."/>
            <person name="Chitnis C.E."/>
            <person name="Hartl D.L."/>
            <person name="Young S.K."/>
            <person name="Zeng Q."/>
            <person name="Koehrsen M."/>
            <person name="Alvarado L."/>
            <person name="Berlin A."/>
            <person name="Borenstein D."/>
            <person name="Chapman S.B."/>
            <person name="Chen Z."/>
            <person name="Engels R."/>
            <person name="Freedman E."/>
            <person name="Gellesch M."/>
            <person name="Goldberg J."/>
            <person name="Griggs A."/>
            <person name="Gujja S."/>
            <person name="Heilman E.R."/>
            <person name="Heiman D.I."/>
            <person name="Howarth C."/>
            <person name="Jen D."/>
            <person name="Larson L."/>
            <person name="Mehta T."/>
            <person name="Neiman D."/>
            <person name="Park D."/>
            <person name="Pearson M."/>
            <person name="Roberts A."/>
            <person name="Saif S."/>
            <person name="Shea T."/>
            <person name="Shenoy N."/>
            <person name="Sisk P."/>
            <person name="Stolte C."/>
            <person name="Sykes S."/>
            <person name="Walk T."/>
            <person name="White J."/>
            <person name="Yandava C."/>
            <person name="Haas B."/>
            <person name="Henn M.R."/>
            <person name="Nusbaum C."/>
            <person name="Birren B."/>
        </authorList>
    </citation>
    <scope>NUCLEOTIDE SEQUENCE [LARGE SCALE GENOMIC DNA]</scope>
    <source>
        <strain evidence="2">RAJ116</strain>
    </source>
</reference>
<gene>
    <name evidence="1" type="ORF">PFLG_01638</name>
</gene>
<reference evidence="2" key="2">
    <citation type="submission" date="2015-07" db="EMBL/GenBank/DDBJ databases">
        <title>The genome sequence of Plasmodium falciparum RAJ116.</title>
        <authorList>
            <consortium name="The Broad Institute Genome Sequencing Platform"/>
            <person name="Volkman S.K."/>
            <person name="Neafsey D.E."/>
            <person name="Dash A.P."/>
            <person name="Chitnis C.E."/>
            <person name="Hartl D.L."/>
            <person name="Young S.K."/>
            <person name="Kodira C.D."/>
            <person name="Zeng Q."/>
            <person name="Koehrsen M."/>
            <person name="Godfrey P."/>
            <person name="Alvarado L."/>
            <person name="Berlin A."/>
            <person name="Borenstein D."/>
            <person name="Chen Z."/>
            <person name="Engels R."/>
            <person name="Freedman E."/>
            <person name="Gellesch M."/>
            <person name="Goldberg J."/>
            <person name="Griggs A."/>
            <person name="Gujja S."/>
            <person name="Heiman D."/>
            <person name="Hepburn T."/>
            <person name="Howarth C."/>
            <person name="Jen D."/>
            <person name="Larson L."/>
            <person name="Lewis B."/>
            <person name="Mehta T."/>
            <person name="Park D."/>
            <person name="Pearson M."/>
            <person name="Roberts A."/>
            <person name="Saif S."/>
            <person name="Shea T."/>
            <person name="Shenoy N."/>
            <person name="Sisk P."/>
            <person name="Stolte C."/>
            <person name="Sykes S."/>
            <person name="Walk T."/>
            <person name="White J."/>
            <person name="Yandava C."/>
            <person name="Wirth D.F."/>
            <person name="Nusbaum C."/>
            <person name="Birren B."/>
        </authorList>
    </citation>
    <scope>NUCLEOTIDE SEQUENCE [LARGE SCALE GENOMIC DNA]</scope>
    <source>
        <strain evidence="2">RAJ116</strain>
    </source>
</reference>
<evidence type="ECO:0000313" key="2">
    <source>
        <dbReference type="Proteomes" id="UP000054566"/>
    </source>
</evidence>
<organism evidence="1 2">
    <name type="scientific">Plasmodium falciparum RAJ116</name>
    <dbReference type="NCBI Taxonomy" id="580058"/>
    <lineage>
        <taxon>Eukaryota</taxon>
        <taxon>Sar</taxon>
        <taxon>Alveolata</taxon>
        <taxon>Apicomplexa</taxon>
        <taxon>Aconoidasida</taxon>
        <taxon>Haemosporida</taxon>
        <taxon>Plasmodiidae</taxon>
        <taxon>Plasmodium</taxon>
        <taxon>Plasmodium (Laverania)</taxon>
    </lineage>
</organism>
<sequence>MNGEDKLNDILNMNLTESQKAYPLVLNKSEKPRIERIPKESYPDRLQKFNDHLPSLSDHFDIPQVGPG</sequence>
<dbReference type="AlphaFoldDB" id="A0A0L0CYA4"/>
<dbReference type="Proteomes" id="UP000054566">
    <property type="component" value="Unassembled WGS sequence"/>
</dbReference>
<accession>A0A0L0CYA4</accession>
<evidence type="ECO:0000313" key="1">
    <source>
        <dbReference type="EMBL" id="KNC36364.1"/>
    </source>
</evidence>
<proteinExistence type="predicted"/>
<name>A0A0L0CYA4_PLAFA</name>
<dbReference type="OrthoDB" id="205403at2759"/>
<dbReference type="EMBL" id="GG664103">
    <property type="protein sequence ID" value="KNC36364.1"/>
    <property type="molecule type" value="Genomic_DNA"/>
</dbReference>
<protein>
    <submittedName>
        <fullName evidence="1">Uncharacterized protein</fullName>
    </submittedName>
</protein>